<sequence length="159" mass="18001">MRPSFSRALRWVFKGNRYPWVIDGFNEALPKAPGNLGQKASSAVVHGDAHETTNRRGEVIDPIHVSGVILTEKGGNLSSFHAYPDGRIVFSKKKYGVVHFDPDAGTSDESVLATGLTWRMDEENQVALYWDGTTWQRGQWSGQHRKWIALYDGVWYAWH</sequence>
<name>A0AAJ0FNY5_9HYPO</name>
<evidence type="ECO:0000313" key="2">
    <source>
        <dbReference type="Proteomes" id="UP001251528"/>
    </source>
</evidence>
<dbReference type="EMBL" id="JASWJB010000334">
    <property type="protein sequence ID" value="KAK2591446.1"/>
    <property type="molecule type" value="Genomic_DNA"/>
</dbReference>
<gene>
    <name evidence="1" type="ORF">QQS21_010855</name>
</gene>
<keyword evidence="2" id="KW-1185">Reference proteome</keyword>
<protein>
    <submittedName>
        <fullName evidence="1">Uncharacterized protein</fullName>
    </submittedName>
</protein>
<organism evidence="1 2">
    <name type="scientific">Conoideocrella luteorostrata</name>
    <dbReference type="NCBI Taxonomy" id="1105319"/>
    <lineage>
        <taxon>Eukaryota</taxon>
        <taxon>Fungi</taxon>
        <taxon>Dikarya</taxon>
        <taxon>Ascomycota</taxon>
        <taxon>Pezizomycotina</taxon>
        <taxon>Sordariomycetes</taxon>
        <taxon>Hypocreomycetidae</taxon>
        <taxon>Hypocreales</taxon>
        <taxon>Clavicipitaceae</taxon>
        <taxon>Conoideocrella</taxon>
    </lineage>
</organism>
<proteinExistence type="predicted"/>
<comment type="caution">
    <text evidence="1">The sequence shown here is derived from an EMBL/GenBank/DDBJ whole genome shotgun (WGS) entry which is preliminary data.</text>
</comment>
<dbReference type="AlphaFoldDB" id="A0AAJ0FNY5"/>
<dbReference type="Proteomes" id="UP001251528">
    <property type="component" value="Unassembled WGS sequence"/>
</dbReference>
<reference evidence="1" key="1">
    <citation type="submission" date="2023-06" db="EMBL/GenBank/DDBJ databases">
        <title>Conoideocrella luteorostrata (Hypocreales: Clavicipitaceae), a potential biocontrol fungus for elongate hemlock scale in United States Christmas tree production areas.</title>
        <authorList>
            <person name="Barrett H."/>
            <person name="Lovett B."/>
            <person name="Macias A.M."/>
            <person name="Stajich J.E."/>
            <person name="Kasson M.T."/>
        </authorList>
    </citation>
    <scope>NUCLEOTIDE SEQUENCE</scope>
    <source>
        <strain evidence="1">ARSEF 14590</strain>
    </source>
</reference>
<accession>A0AAJ0FNY5</accession>
<evidence type="ECO:0000313" key="1">
    <source>
        <dbReference type="EMBL" id="KAK2591446.1"/>
    </source>
</evidence>